<evidence type="ECO:0000256" key="5">
    <source>
        <dbReference type="SAM" id="MobiDB-lite"/>
    </source>
</evidence>
<evidence type="ECO:0000313" key="7">
    <source>
        <dbReference type="Proteomes" id="UP001431783"/>
    </source>
</evidence>
<gene>
    <name evidence="6" type="ORF">WA026_010031</name>
</gene>
<proteinExistence type="predicted"/>
<evidence type="ECO:0008006" key="8">
    <source>
        <dbReference type="Google" id="ProtNLM"/>
    </source>
</evidence>
<dbReference type="GO" id="GO:0070286">
    <property type="term" value="P:axonemal dynein complex assembly"/>
    <property type="evidence" value="ECO:0007669"/>
    <property type="project" value="InterPro"/>
</dbReference>
<keyword evidence="2" id="KW-0282">Flagellum</keyword>
<dbReference type="PANTHER" id="PTHR21625:SF0">
    <property type="entry name" value="DYNEIN REGULATORY COMPLEX SUBUNIT 2"/>
    <property type="match status" value="1"/>
</dbReference>
<keyword evidence="3" id="KW-0969">Cilium</keyword>
<evidence type="ECO:0000256" key="4">
    <source>
        <dbReference type="ARBA" id="ARBA00023273"/>
    </source>
</evidence>
<evidence type="ECO:0000256" key="1">
    <source>
        <dbReference type="ARBA" id="ARBA00004611"/>
    </source>
</evidence>
<dbReference type="EMBL" id="JARQZJ010000064">
    <property type="protein sequence ID" value="KAK9880159.1"/>
    <property type="molecule type" value="Genomic_DNA"/>
</dbReference>
<dbReference type="Proteomes" id="UP001431783">
    <property type="component" value="Unassembled WGS sequence"/>
</dbReference>
<dbReference type="GO" id="GO:0060285">
    <property type="term" value="P:cilium-dependent cell motility"/>
    <property type="evidence" value="ECO:0007669"/>
    <property type="project" value="TreeGrafter"/>
</dbReference>
<protein>
    <recommendedName>
        <fullName evidence="8">Dynein regulatory complex protein 1/2 N-terminal domain-containing protein</fullName>
    </recommendedName>
</protein>
<reference evidence="6 7" key="1">
    <citation type="submission" date="2023-03" db="EMBL/GenBank/DDBJ databases">
        <title>Genome insight into feeding habits of ladybird beetles.</title>
        <authorList>
            <person name="Li H.-S."/>
            <person name="Huang Y.-H."/>
            <person name="Pang H."/>
        </authorList>
    </citation>
    <scope>NUCLEOTIDE SEQUENCE [LARGE SCALE GENOMIC DNA]</scope>
    <source>
        <strain evidence="6">SYSU_2023b</strain>
        <tissue evidence="6">Whole body</tissue>
    </source>
</reference>
<organism evidence="6 7">
    <name type="scientific">Henosepilachna vigintioctopunctata</name>
    <dbReference type="NCBI Taxonomy" id="420089"/>
    <lineage>
        <taxon>Eukaryota</taxon>
        <taxon>Metazoa</taxon>
        <taxon>Ecdysozoa</taxon>
        <taxon>Arthropoda</taxon>
        <taxon>Hexapoda</taxon>
        <taxon>Insecta</taxon>
        <taxon>Pterygota</taxon>
        <taxon>Neoptera</taxon>
        <taxon>Endopterygota</taxon>
        <taxon>Coleoptera</taxon>
        <taxon>Polyphaga</taxon>
        <taxon>Cucujiformia</taxon>
        <taxon>Coccinelloidea</taxon>
        <taxon>Coccinellidae</taxon>
        <taxon>Epilachninae</taxon>
        <taxon>Epilachnini</taxon>
        <taxon>Henosepilachna</taxon>
    </lineage>
</organism>
<accession>A0AAW1UB16</accession>
<dbReference type="InterPro" id="IPR039750">
    <property type="entry name" value="DRC1/DRC2"/>
</dbReference>
<keyword evidence="4" id="KW-0966">Cell projection</keyword>
<feature type="region of interest" description="Disordered" evidence="5">
    <location>
        <begin position="412"/>
        <end position="434"/>
    </location>
</feature>
<dbReference type="PANTHER" id="PTHR21625">
    <property type="entry name" value="NYD-SP28 PROTEIN"/>
    <property type="match status" value="1"/>
</dbReference>
<sequence length="434" mass="52321">MKKRKRKAKGLLAKKLKRDYLRRELEYGRLTMTRCIQNWKDMLTIISNKYLAEELLSCWHLFERGIDYKDLQISLLMDWLGDELEHHGMAFSYHTRLIDHLIDFFQRTFKSIYDDLASKVNEMIFEWTNINNEMFFRCQENERYIETMIYQMLELTKSEEYEEEAKRFSLIDECRATSETLLNNLKAIMQNKVEKLYQNVLKFTKEYENKTQKKMKLYQLMLTQHKVQEKEIATNVDKIFTRKKLIQNLTEKFEKISEMKDKHVNDVTMERDKLNEYFLTLRLKLFNDKKNDVDKRCILVSHSNEAFDYLEAKARGGTKMIKCLSSCRKYETFQEKLCPYPKGTAQFEVKTSENFQKYDLFWYKIANVNDSRCALNEERNYLKIQNKKLKEQIHNRCQCLYCPILPPIPKRAGRIPHTDGKNMIRKNKTKNRPK</sequence>
<keyword evidence="7" id="KW-1185">Reference proteome</keyword>
<comment type="subcellular location">
    <subcellularLocation>
        <location evidence="1">Cytoplasm</location>
        <location evidence="1">Cytoskeleton</location>
        <location evidence="1">Flagellum axoneme</location>
    </subcellularLocation>
</comment>
<dbReference type="GO" id="GO:0005858">
    <property type="term" value="C:axonemal dynein complex"/>
    <property type="evidence" value="ECO:0007669"/>
    <property type="project" value="InterPro"/>
</dbReference>
<evidence type="ECO:0000256" key="2">
    <source>
        <dbReference type="ARBA" id="ARBA00022846"/>
    </source>
</evidence>
<feature type="compositionally biased region" description="Basic residues" evidence="5">
    <location>
        <begin position="423"/>
        <end position="434"/>
    </location>
</feature>
<comment type="caution">
    <text evidence="6">The sequence shown here is derived from an EMBL/GenBank/DDBJ whole genome shotgun (WGS) entry which is preliminary data.</text>
</comment>
<evidence type="ECO:0000313" key="6">
    <source>
        <dbReference type="EMBL" id="KAK9880159.1"/>
    </source>
</evidence>
<evidence type="ECO:0000256" key="3">
    <source>
        <dbReference type="ARBA" id="ARBA00023069"/>
    </source>
</evidence>
<dbReference type="AlphaFoldDB" id="A0AAW1UB16"/>
<name>A0AAW1UB16_9CUCU</name>
<dbReference type="GO" id="GO:0003352">
    <property type="term" value="P:regulation of cilium movement"/>
    <property type="evidence" value="ECO:0007669"/>
    <property type="project" value="TreeGrafter"/>
</dbReference>